<dbReference type="GO" id="GO:0003899">
    <property type="term" value="F:DNA-directed RNA polymerase activity"/>
    <property type="evidence" value="ECO:0007669"/>
    <property type="project" value="UniProtKB-UniRule"/>
</dbReference>
<dbReference type="NCBIfam" id="TIGR04567">
    <property type="entry name" value="RNAP_delt_lowGC"/>
    <property type="match status" value="1"/>
</dbReference>
<evidence type="ECO:0000256" key="2">
    <source>
        <dbReference type="ARBA" id="ARBA00022478"/>
    </source>
</evidence>
<evidence type="ECO:0000256" key="6">
    <source>
        <dbReference type="HAMAP-Rule" id="MF_00357"/>
    </source>
</evidence>
<comment type="similarity">
    <text evidence="1 6">Belongs to the RpoE family.</text>
</comment>
<keyword evidence="10" id="KW-1185">Reference proteome</keyword>
<dbReference type="eggNOG" id="COG3343">
    <property type="taxonomic scope" value="Bacteria"/>
</dbReference>
<dbReference type="GO" id="GO:0000428">
    <property type="term" value="C:DNA-directed RNA polymerase complex"/>
    <property type="evidence" value="ECO:0007669"/>
    <property type="project" value="UniProtKB-KW"/>
</dbReference>
<evidence type="ECO:0000256" key="4">
    <source>
        <dbReference type="ARBA" id="ARBA00022695"/>
    </source>
</evidence>
<comment type="caution">
    <text evidence="9">The sequence shown here is derived from an EMBL/GenBank/DDBJ whole genome shotgun (WGS) entry which is preliminary data.</text>
</comment>
<dbReference type="HAMAP" id="MF_00357">
    <property type="entry name" value="RNApol_bact_RpoE"/>
    <property type="match status" value="1"/>
</dbReference>
<keyword evidence="3 6" id="KW-0808">Transferase</keyword>
<reference evidence="9 10" key="1">
    <citation type="submission" date="2013-08" db="EMBL/GenBank/DDBJ databases">
        <authorList>
            <person name="Huang J."/>
            <person name="Wang G."/>
        </authorList>
    </citation>
    <scope>NUCLEOTIDE SEQUENCE [LARGE SCALE GENOMIC DNA]</scope>
    <source>
        <strain evidence="9 10">JSM 076056</strain>
    </source>
</reference>
<feature type="region of interest" description="Disordered" evidence="7">
    <location>
        <begin position="86"/>
        <end position="184"/>
    </location>
</feature>
<accession>A0A0A5IDF0</accession>
<name>A0A0A5IDF0_9BACI</name>
<sequence>MSYKNYSPQEISEMSMIEIVHELLEDERRAVHFNDLYDRVAEIKGFTAEQKEKFMPQLFTDLNSEGRYMTVGSNMWGLKRWYPVDQTEEDVQAPTKKTKRKKPAAKEEADKDLDESSIEEDIDFEDEDLDLDEDGTENSGLDGDYDLAEESDDDYEEDDTLVNDEESDDSSDDEEEEEDSDEQY</sequence>
<gene>
    <name evidence="6" type="primary">rpoE</name>
    <name evidence="9" type="ORF">N781_01315</name>
</gene>
<dbReference type="EMBL" id="AVPE01000001">
    <property type="protein sequence ID" value="KGX93862.1"/>
    <property type="molecule type" value="Genomic_DNA"/>
</dbReference>
<dbReference type="STRING" id="1385510.GCA_000425205_00216"/>
<dbReference type="Gene3D" id="1.10.10.1250">
    <property type="entry name" value="RNA polymerase, subunit delta, N-terminal domain"/>
    <property type="match status" value="1"/>
</dbReference>
<dbReference type="PROSITE" id="PS51913">
    <property type="entry name" value="HTH_HARE"/>
    <property type="match status" value="1"/>
</dbReference>
<evidence type="ECO:0000256" key="1">
    <source>
        <dbReference type="ARBA" id="ARBA00009828"/>
    </source>
</evidence>
<keyword evidence="4 6" id="KW-0548">Nucleotidyltransferase</keyword>
<organism evidence="9 10">
    <name type="scientific">Pontibacillus halophilus JSM 076056 = DSM 19796</name>
    <dbReference type="NCBI Taxonomy" id="1385510"/>
    <lineage>
        <taxon>Bacteria</taxon>
        <taxon>Bacillati</taxon>
        <taxon>Bacillota</taxon>
        <taxon>Bacilli</taxon>
        <taxon>Bacillales</taxon>
        <taxon>Bacillaceae</taxon>
        <taxon>Pontibacillus</taxon>
    </lineage>
</organism>
<evidence type="ECO:0000313" key="10">
    <source>
        <dbReference type="Proteomes" id="UP000030528"/>
    </source>
</evidence>
<dbReference type="Proteomes" id="UP000030528">
    <property type="component" value="Unassembled WGS sequence"/>
</dbReference>
<keyword evidence="5 6" id="KW-0804">Transcription</keyword>
<protein>
    <recommendedName>
        <fullName evidence="6">Probable DNA-directed RNA polymerase subunit delta</fullName>
    </recommendedName>
    <alternativeName>
        <fullName evidence="6">RNAP delta factor</fullName>
    </alternativeName>
</protein>
<dbReference type="RefSeq" id="WP_026799037.1">
    <property type="nucleotide sequence ID" value="NZ_AULI01000001.1"/>
</dbReference>
<feature type="compositionally biased region" description="Acidic residues" evidence="7">
    <location>
        <begin position="110"/>
        <end position="136"/>
    </location>
</feature>
<dbReference type="InterPro" id="IPR007759">
    <property type="entry name" value="Asxl_HARE-HTH"/>
</dbReference>
<comment type="function">
    <text evidence="6">Participates in both the initiation and recycling phases of transcription. In the presence of the delta subunit, RNAP displays an increased specificity of transcription, a decreased affinity for nucleic acids, and an increased efficiency of RNA synthesis because of enhanced recycling.</text>
</comment>
<proteinExistence type="inferred from homology"/>
<evidence type="ECO:0000256" key="3">
    <source>
        <dbReference type="ARBA" id="ARBA00022679"/>
    </source>
</evidence>
<feature type="compositionally biased region" description="Acidic residues" evidence="7">
    <location>
        <begin position="143"/>
        <end position="184"/>
    </location>
</feature>
<feature type="domain" description="HTH HARE-type" evidence="8">
    <location>
        <begin position="14"/>
        <end position="81"/>
    </location>
</feature>
<evidence type="ECO:0000256" key="5">
    <source>
        <dbReference type="ARBA" id="ARBA00023163"/>
    </source>
</evidence>
<dbReference type="AlphaFoldDB" id="A0A0A5IDF0"/>
<evidence type="ECO:0000313" key="9">
    <source>
        <dbReference type="EMBL" id="KGX93862.1"/>
    </source>
</evidence>
<evidence type="ECO:0000259" key="8">
    <source>
        <dbReference type="PROSITE" id="PS51913"/>
    </source>
</evidence>
<evidence type="ECO:0000256" key="7">
    <source>
        <dbReference type="SAM" id="MobiDB-lite"/>
    </source>
</evidence>
<dbReference type="OrthoDB" id="401223at2"/>
<comment type="subunit">
    <text evidence="6">RNAP is composed of a core of 2 alpha, a beta and a beta' subunits. The core is associated with a delta subunit and one of several sigma factors.</text>
</comment>
<dbReference type="InterPro" id="IPR029757">
    <property type="entry name" value="RpoE"/>
</dbReference>
<dbReference type="InterPro" id="IPR038087">
    <property type="entry name" value="RNAP_delta_N_dom_sf"/>
</dbReference>
<keyword evidence="2 6" id="KW-0240">DNA-directed RNA polymerase</keyword>
<dbReference type="GO" id="GO:0006355">
    <property type="term" value="P:regulation of DNA-templated transcription"/>
    <property type="evidence" value="ECO:0007669"/>
    <property type="project" value="UniProtKB-UniRule"/>
</dbReference>
<dbReference type="GO" id="GO:0006351">
    <property type="term" value="P:DNA-templated transcription"/>
    <property type="evidence" value="ECO:0007669"/>
    <property type="project" value="InterPro"/>
</dbReference>